<protein>
    <submittedName>
        <fullName evidence="2">Uncharacterized protein</fullName>
    </submittedName>
</protein>
<keyword evidence="1" id="KW-0812">Transmembrane</keyword>
<reference evidence="2 3" key="1">
    <citation type="submission" date="2021-11" db="EMBL/GenBank/DDBJ databases">
        <title>Black yeast isolated from Biological Soil Crust.</title>
        <authorList>
            <person name="Kurbessoian T."/>
        </authorList>
    </citation>
    <scope>NUCLEOTIDE SEQUENCE [LARGE SCALE GENOMIC DNA]</scope>
    <source>
        <strain evidence="2 3">CCFEE 5522</strain>
    </source>
</reference>
<name>A0AAV9JZ26_9PEZI</name>
<dbReference type="Proteomes" id="UP001324427">
    <property type="component" value="Unassembled WGS sequence"/>
</dbReference>
<keyword evidence="3" id="KW-1185">Reference proteome</keyword>
<evidence type="ECO:0000313" key="2">
    <source>
        <dbReference type="EMBL" id="KAK4550838.1"/>
    </source>
</evidence>
<dbReference type="AlphaFoldDB" id="A0AAV9JZ26"/>
<feature type="transmembrane region" description="Helical" evidence="1">
    <location>
        <begin position="274"/>
        <end position="307"/>
    </location>
</feature>
<keyword evidence="1" id="KW-0472">Membrane</keyword>
<accession>A0AAV9JZ26</accession>
<dbReference type="EMBL" id="JAVFHQ010000001">
    <property type="protein sequence ID" value="KAK4550838.1"/>
    <property type="molecule type" value="Genomic_DNA"/>
</dbReference>
<feature type="transmembrane region" description="Helical" evidence="1">
    <location>
        <begin position="243"/>
        <end position="268"/>
    </location>
</feature>
<gene>
    <name evidence="2" type="ORF">LTR36_000418</name>
</gene>
<comment type="caution">
    <text evidence="2">The sequence shown here is derived from an EMBL/GenBank/DDBJ whole genome shotgun (WGS) entry which is preliminary data.</text>
</comment>
<evidence type="ECO:0000256" key="1">
    <source>
        <dbReference type="SAM" id="Phobius"/>
    </source>
</evidence>
<sequence length="405" mass="44305">MTVSATAVVTLPQNLLAATGSSALVQATSTLLISIAASTAAASASYSTSATAAASAYALPDDLPRTHNRWLAIAGDVALYNTDLLATAIALFQHTAVFGTLFLLRGFSPKRALDLHYLTIVFALSFVALPLVFLFDLRIDEVKLLFFLEHEAVEYLIAIRVLAPAKFVARNSGLIVLLSWCGLVLLTIPVVLDHHFHHSADVVAWCAFTSDFLLGISGLTLVRRWAVSHPLTRFTLRKSRAEAMAGVAFMLHGFVTMSVGPVFALVLYDDVDPAYFAYVFVAVFLSAFFAVAFMIPVAGIFFANVWWCCGQRKAILPGQAEWYEGLEDNKGGPRAEQDYYAGDVAPRYAAYAAAREEEIRSPNEAWNVQLPEERSTAWQSVGSPSRLPPKSNVYYRDVLKDLLAR</sequence>
<organism evidence="2 3">
    <name type="scientific">Oleoguttula mirabilis</name>
    <dbReference type="NCBI Taxonomy" id="1507867"/>
    <lineage>
        <taxon>Eukaryota</taxon>
        <taxon>Fungi</taxon>
        <taxon>Dikarya</taxon>
        <taxon>Ascomycota</taxon>
        <taxon>Pezizomycotina</taxon>
        <taxon>Dothideomycetes</taxon>
        <taxon>Dothideomycetidae</taxon>
        <taxon>Mycosphaerellales</taxon>
        <taxon>Teratosphaeriaceae</taxon>
        <taxon>Oleoguttula</taxon>
    </lineage>
</organism>
<evidence type="ECO:0000313" key="3">
    <source>
        <dbReference type="Proteomes" id="UP001324427"/>
    </source>
</evidence>
<feature type="transmembrane region" description="Helical" evidence="1">
    <location>
        <begin position="84"/>
        <end position="103"/>
    </location>
</feature>
<proteinExistence type="predicted"/>
<feature type="transmembrane region" description="Helical" evidence="1">
    <location>
        <begin position="115"/>
        <end position="133"/>
    </location>
</feature>
<feature type="transmembrane region" description="Helical" evidence="1">
    <location>
        <begin position="202"/>
        <end position="222"/>
    </location>
</feature>
<keyword evidence="1" id="KW-1133">Transmembrane helix</keyword>
<feature type="transmembrane region" description="Helical" evidence="1">
    <location>
        <begin position="175"/>
        <end position="196"/>
    </location>
</feature>